<dbReference type="OrthoDB" id="948250at2"/>
<dbReference type="GO" id="GO:0016740">
    <property type="term" value="F:transferase activity"/>
    <property type="evidence" value="ECO:0007669"/>
    <property type="project" value="UniProtKB-KW"/>
</dbReference>
<dbReference type="EMBL" id="ACVI01000095">
    <property type="protein sequence ID" value="EET85344.1"/>
    <property type="molecule type" value="Genomic_DNA"/>
</dbReference>
<evidence type="ECO:0000313" key="1">
    <source>
        <dbReference type="EMBL" id="EET85344.1"/>
    </source>
</evidence>
<sequence>MNFIIRSVELKDAKDINEIRIMDGVKENILGIISERVSW</sequence>
<dbReference type="KEGG" id="cck:Ccar_18030"/>
<accession>C6PZJ6</accession>
<dbReference type="PATRIC" id="fig|536227.13.peg.3788"/>
<keyword evidence="2" id="KW-1185">Reference proteome</keyword>
<proteinExistence type="predicted"/>
<dbReference type="AlphaFoldDB" id="C6PZJ6"/>
<organism evidence="1 2">
    <name type="scientific">Clostridium carboxidivorans P7</name>
    <dbReference type="NCBI Taxonomy" id="536227"/>
    <lineage>
        <taxon>Bacteria</taxon>
        <taxon>Bacillati</taxon>
        <taxon>Bacillota</taxon>
        <taxon>Clostridia</taxon>
        <taxon>Eubacteriales</taxon>
        <taxon>Clostridiaceae</taxon>
        <taxon>Clostridium</taxon>
    </lineage>
</organism>
<dbReference type="Proteomes" id="UP000004198">
    <property type="component" value="Unassembled WGS sequence"/>
</dbReference>
<evidence type="ECO:0000313" key="2">
    <source>
        <dbReference type="Proteomes" id="UP000004198"/>
    </source>
</evidence>
<gene>
    <name evidence="1" type="ORF">CcarbDRAFT_4213</name>
</gene>
<name>C6PZJ6_9CLOT</name>
<keyword evidence="1" id="KW-0808">Transferase</keyword>
<dbReference type="RefSeq" id="WP_007063098.1">
    <property type="nucleotide sequence ID" value="NZ_ACVI01000095.1"/>
</dbReference>
<comment type="caution">
    <text evidence="1">The sequence shown here is derived from an EMBL/GenBank/DDBJ whole genome shotgun (WGS) entry which is preliminary data.</text>
</comment>
<protein>
    <submittedName>
        <fullName evidence="1">Acetyltransferase</fullName>
    </submittedName>
</protein>
<dbReference type="eggNOG" id="ENOG50303KE">
    <property type="taxonomic scope" value="Bacteria"/>
</dbReference>
<reference evidence="1 2" key="1">
    <citation type="submission" date="2009-06" db="EMBL/GenBank/DDBJ databases">
        <title>The draft genome of Clostridium carboxidivorans P7.</title>
        <authorList>
            <consortium name="US DOE Joint Genome Institute (JGI-PGF)"/>
            <person name="Lucas S."/>
            <person name="Copeland A."/>
            <person name="Lapidus A."/>
            <person name="Glavina del Rio T."/>
            <person name="Tice H."/>
            <person name="Bruce D."/>
            <person name="Goodwin L."/>
            <person name="Pitluck S."/>
            <person name="Larimer F."/>
            <person name="Land M.L."/>
            <person name="Hauser L."/>
            <person name="Hemme C.L."/>
        </authorList>
    </citation>
    <scope>NUCLEOTIDE SEQUENCE [LARGE SCALE GENOMIC DNA]</scope>
    <source>
        <strain evidence="1 2">P7</strain>
    </source>
</reference>